<evidence type="ECO:0000313" key="2">
    <source>
        <dbReference type="EMBL" id="TGZ56417.1"/>
    </source>
</evidence>
<keyword evidence="3" id="KW-1185">Reference proteome</keyword>
<dbReference type="AlphaFoldDB" id="A0A4S2KU92"/>
<dbReference type="Proteomes" id="UP000310200">
    <property type="component" value="Unassembled WGS sequence"/>
</dbReference>
<protein>
    <submittedName>
        <fullName evidence="1">Uncharacterized protein</fullName>
    </submittedName>
</protein>
<evidence type="ECO:0000313" key="1">
    <source>
        <dbReference type="EMBL" id="TGZ53555.1"/>
    </source>
</evidence>
<name>A0A4S2KU92_9HYME</name>
<dbReference type="EMBL" id="QBLH01000337">
    <property type="protein sequence ID" value="TGZ56417.1"/>
    <property type="molecule type" value="Genomic_DNA"/>
</dbReference>
<gene>
    <name evidence="2" type="ORF">DBV15_08427</name>
    <name evidence="1" type="ORF">DBV15_12366</name>
</gene>
<proteinExistence type="predicted"/>
<dbReference type="EMBL" id="QBLH01001002">
    <property type="protein sequence ID" value="TGZ53555.1"/>
    <property type="molecule type" value="Genomic_DNA"/>
</dbReference>
<reference evidence="1 3" key="1">
    <citation type="journal article" date="2019" name="Philos. Trans. R. Soc. Lond., B, Biol. Sci.">
        <title>Ant behaviour and brain gene expression of defending hosts depend on the ecological success of the intruding social parasite.</title>
        <authorList>
            <person name="Kaur R."/>
            <person name="Stoldt M."/>
            <person name="Jongepier E."/>
            <person name="Feldmeyer B."/>
            <person name="Menzel F."/>
            <person name="Bornberg-Bauer E."/>
            <person name="Foitzik S."/>
        </authorList>
    </citation>
    <scope>NUCLEOTIDE SEQUENCE [LARGE SCALE GENOMIC DNA]</scope>
    <source>
        <tissue evidence="1">Whole body</tissue>
    </source>
</reference>
<sequence length="81" mass="8932">MESYRKFTVAATRAVGVGESQTGNVCGPLSSTPSCRQSNADTQHWQKTTTATTATTIVRSSWMVERWGTRGSRQPRIIIQD</sequence>
<comment type="caution">
    <text evidence="1">The sequence shown here is derived from an EMBL/GenBank/DDBJ whole genome shotgun (WGS) entry which is preliminary data.</text>
</comment>
<accession>A0A4S2KU92</accession>
<organism evidence="1 3">
    <name type="scientific">Temnothorax longispinosus</name>
    <dbReference type="NCBI Taxonomy" id="300112"/>
    <lineage>
        <taxon>Eukaryota</taxon>
        <taxon>Metazoa</taxon>
        <taxon>Ecdysozoa</taxon>
        <taxon>Arthropoda</taxon>
        <taxon>Hexapoda</taxon>
        <taxon>Insecta</taxon>
        <taxon>Pterygota</taxon>
        <taxon>Neoptera</taxon>
        <taxon>Endopterygota</taxon>
        <taxon>Hymenoptera</taxon>
        <taxon>Apocrita</taxon>
        <taxon>Aculeata</taxon>
        <taxon>Formicoidea</taxon>
        <taxon>Formicidae</taxon>
        <taxon>Myrmicinae</taxon>
        <taxon>Temnothorax</taxon>
    </lineage>
</organism>
<evidence type="ECO:0000313" key="3">
    <source>
        <dbReference type="Proteomes" id="UP000310200"/>
    </source>
</evidence>